<evidence type="ECO:0008006" key="3">
    <source>
        <dbReference type="Google" id="ProtNLM"/>
    </source>
</evidence>
<feature type="region of interest" description="Disordered" evidence="1">
    <location>
        <begin position="384"/>
        <end position="403"/>
    </location>
</feature>
<dbReference type="Gene3D" id="2.60.40.2620">
    <property type="entry name" value="Fimbrillin-like"/>
    <property type="match status" value="1"/>
</dbReference>
<dbReference type="RefSeq" id="WP_138291348.1">
    <property type="nucleotide sequence ID" value="NZ_BAABZC010000001.1"/>
</dbReference>
<feature type="compositionally biased region" description="Basic and acidic residues" evidence="1">
    <location>
        <begin position="360"/>
        <end position="370"/>
    </location>
</feature>
<accession>A0A6N2WSM2</accession>
<dbReference type="InterPro" id="IPR042278">
    <property type="entry name" value="Mfa-like_1_N"/>
</dbReference>
<reference evidence="2" key="1">
    <citation type="submission" date="2019-11" db="EMBL/GenBank/DDBJ databases">
        <authorList>
            <person name="Feng L."/>
        </authorList>
    </citation>
    <scope>NUCLEOTIDE SEQUENCE</scope>
    <source>
        <strain evidence="2">BintestinalisLFYP9</strain>
    </source>
</reference>
<feature type="region of interest" description="Disordered" evidence="1">
    <location>
        <begin position="349"/>
        <end position="375"/>
    </location>
</feature>
<name>A0A6N2WSM2_9BACE</name>
<gene>
    <name evidence="2" type="ORF">BILFYP9_03684</name>
</gene>
<dbReference type="InterPro" id="IPR025049">
    <property type="entry name" value="Mfa-like_1"/>
</dbReference>
<dbReference type="AlphaFoldDB" id="A0A6N2WSM2"/>
<sequence>MKKDVKLLGMAAMFFMTFASCTNDELRECYQGEEISFTTRVTRAVEMKKENLTEFKVYGLGQGSNSFFINGQTAKKGDNNIFNLEQSAFWPTGEPTVKYWAYAPTDITADVSMSAGSQIFNNFIPGDNIETQKDLVVAYTTVKMEDAAKAVPLQFHHALSQVEIKAHCPSIDKQVYIKGAWIVNVNTIGKLQFSTAAAAMNYIEWTSGTPGKYGISLDATQLGSKKESATPLLAGKTNMLLVPQTVKGYDFEAGSGAYILLLCRVETHHDGQIENDPEGGSSQSGPIYNDVPKNKHIHQLFPITKEYNSNAYGYTCVAVDFDWKSGKKYVYNLDFCGHTSGAGVYPPENLPEGLPEGDDIIEKPGDKDPGDPVLDNPIRFTVDVDSWSSGHDDGLEEEEVEVK</sequence>
<dbReference type="EMBL" id="CACRSU010000048">
    <property type="protein sequence ID" value="VYT44246.1"/>
    <property type="molecule type" value="Genomic_DNA"/>
</dbReference>
<proteinExistence type="predicted"/>
<dbReference type="Pfam" id="PF13149">
    <property type="entry name" value="Mfa_like_1"/>
    <property type="match status" value="1"/>
</dbReference>
<evidence type="ECO:0000313" key="2">
    <source>
        <dbReference type="EMBL" id="VYT44246.1"/>
    </source>
</evidence>
<protein>
    <recommendedName>
        <fullName evidence="3">Fimbrillin family protein</fullName>
    </recommendedName>
</protein>
<organism evidence="2">
    <name type="scientific">Bacteroides intestinalis</name>
    <dbReference type="NCBI Taxonomy" id="329854"/>
    <lineage>
        <taxon>Bacteria</taxon>
        <taxon>Pseudomonadati</taxon>
        <taxon>Bacteroidota</taxon>
        <taxon>Bacteroidia</taxon>
        <taxon>Bacteroidales</taxon>
        <taxon>Bacteroidaceae</taxon>
        <taxon>Bacteroides</taxon>
    </lineage>
</organism>
<dbReference type="PROSITE" id="PS51257">
    <property type="entry name" value="PROKAR_LIPOPROTEIN"/>
    <property type="match status" value="1"/>
</dbReference>
<evidence type="ECO:0000256" key="1">
    <source>
        <dbReference type="SAM" id="MobiDB-lite"/>
    </source>
</evidence>
<dbReference type="CDD" id="cd13120">
    <property type="entry name" value="BF2867_like_N"/>
    <property type="match status" value="1"/>
</dbReference>
<feature type="compositionally biased region" description="Acidic residues" evidence="1">
    <location>
        <begin position="394"/>
        <end position="403"/>
    </location>
</feature>